<evidence type="ECO:0000313" key="3">
    <source>
        <dbReference type="Proteomes" id="UP000001351"/>
    </source>
</evidence>
<dbReference type="STRING" id="378806.STAUR_8052"/>
<dbReference type="Proteomes" id="UP000001351">
    <property type="component" value="Chromosome"/>
</dbReference>
<dbReference type="eggNOG" id="ENOG5033NGG">
    <property type="taxonomic scope" value="Bacteria"/>
</dbReference>
<dbReference type="Proteomes" id="UP000032702">
    <property type="component" value="Unassembled WGS sequence"/>
</dbReference>
<organism evidence="2 4">
    <name type="scientific">Stigmatella aurantiaca (strain DW4/3-1)</name>
    <dbReference type="NCBI Taxonomy" id="378806"/>
    <lineage>
        <taxon>Bacteria</taxon>
        <taxon>Pseudomonadati</taxon>
        <taxon>Myxococcota</taxon>
        <taxon>Myxococcia</taxon>
        <taxon>Myxococcales</taxon>
        <taxon>Cystobacterineae</taxon>
        <taxon>Archangiaceae</taxon>
        <taxon>Stigmatella</taxon>
    </lineage>
</organism>
<dbReference type="OrthoDB" id="5517695at2"/>
<gene>
    <name evidence="1" type="ordered locus">STAUR_8052</name>
    <name evidence="2" type="ORF">STIAU_3356</name>
</gene>
<reference evidence="2 4" key="1">
    <citation type="submission" date="2006-04" db="EMBL/GenBank/DDBJ databases">
        <authorList>
            <person name="Nierman W.C."/>
        </authorList>
    </citation>
    <scope>NUCLEOTIDE SEQUENCE [LARGE SCALE GENOMIC DNA]</scope>
    <source>
        <strain evidence="2 4">DW4/3-1</strain>
    </source>
</reference>
<dbReference type="EMBL" id="AAMD01000017">
    <property type="protein sequence ID" value="EAU68437.1"/>
    <property type="molecule type" value="Genomic_DNA"/>
</dbReference>
<evidence type="ECO:0000313" key="1">
    <source>
        <dbReference type="EMBL" id="ADO75807.1"/>
    </source>
</evidence>
<evidence type="ECO:0000313" key="2">
    <source>
        <dbReference type="EMBL" id="EAU68437.1"/>
    </source>
</evidence>
<evidence type="ECO:0000313" key="4">
    <source>
        <dbReference type="Proteomes" id="UP000032702"/>
    </source>
</evidence>
<dbReference type="KEGG" id="sur:STAUR_8052"/>
<accession>Q099J2</accession>
<dbReference type="HOGENOM" id="CLU_1427232_0_0_7"/>
<name>Q099J2_STIAD</name>
<dbReference type="EMBL" id="CP002271">
    <property type="protein sequence ID" value="ADO75807.1"/>
    <property type="molecule type" value="Genomic_DNA"/>
</dbReference>
<reference evidence="1 3" key="2">
    <citation type="journal article" date="2011" name="Mol. Biol. Evol.">
        <title>Comparative genomic analysis of fruiting body formation in Myxococcales.</title>
        <authorList>
            <person name="Huntley S."/>
            <person name="Hamann N."/>
            <person name="Wegener-Feldbrugge S."/>
            <person name="Treuner-Lange A."/>
            <person name="Kube M."/>
            <person name="Reinhardt R."/>
            <person name="Klages S."/>
            <person name="Muller R."/>
            <person name="Ronning C.M."/>
            <person name="Nierman W.C."/>
            <person name="Sogaard-Andersen L."/>
        </authorList>
    </citation>
    <scope>NUCLEOTIDE SEQUENCE [LARGE SCALE GENOMIC DNA]</scope>
    <source>
        <strain evidence="1 3">DW4/3-1</strain>
    </source>
</reference>
<proteinExistence type="predicted"/>
<protein>
    <submittedName>
        <fullName evidence="2">Uncharacterized protein</fullName>
    </submittedName>
</protein>
<sequence length="190" mass="21313">MWFLTCLPATPGRGRLPLAQDGTLGSPVLEMDIALEEFRIPKRRVPAQLVLPGGETRQVHVFLNEATPGIPQGERLSDLLNGESKFVPVSDVARETVTFVNSASIALAWVEAAHELREEERLTILTEHEVEVRMVDGQKLQGLVTYLQPNDRSRLMDYLNGTPSFLRLIQGERMALINKRHVAYVEFLSP</sequence>
<keyword evidence="3" id="KW-1185">Reference proteome</keyword>
<dbReference type="AlphaFoldDB" id="Q099J2"/>